<accession>A0A846HI57</accession>
<protein>
    <submittedName>
        <fullName evidence="1">Uncharacterized protein</fullName>
    </submittedName>
</protein>
<dbReference type="Proteomes" id="UP000031549">
    <property type="component" value="Unassembled WGS sequence"/>
</dbReference>
<reference evidence="1 2" key="1">
    <citation type="journal article" date="2015" name="Genome Announc.">
        <title>Draft Genome Sequence of Cyanobacterium Hassallia byssoidea Strain VB512170, Isolated from Monuments in India.</title>
        <authorList>
            <person name="Singh D."/>
            <person name="Chandrababunaidu M.M."/>
            <person name="Panda A."/>
            <person name="Sen D."/>
            <person name="Bhattacharyya S."/>
            <person name="Adhikary S.P."/>
            <person name="Tripathy S."/>
        </authorList>
    </citation>
    <scope>NUCLEOTIDE SEQUENCE [LARGE SCALE GENOMIC DNA]</scope>
    <source>
        <strain evidence="1 2">VB512170</strain>
    </source>
</reference>
<dbReference type="AlphaFoldDB" id="A0A846HI57"/>
<gene>
    <name evidence="1" type="ORF">PI95_032245</name>
</gene>
<sequence length="80" mass="9393">METKLKNKAPDKPSKPIRKLRMHWGEAKIQFCSLITPYGYELIREKATKLQISKSDLVEYLVRRLDSPEVEEYIANQIKS</sequence>
<name>A0A846HI57_9CYAN</name>
<evidence type="ECO:0000313" key="2">
    <source>
        <dbReference type="Proteomes" id="UP000031549"/>
    </source>
</evidence>
<keyword evidence="2" id="KW-1185">Reference proteome</keyword>
<dbReference type="RefSeq" id="WP_039754286.1">
    <property type="nucleotide sequence ID" value="NZ_JTCM02000149.1"/>
</dbReference>
<dbReference type="EMBL" id="JTCM02000149">
    <property type="protein sequence ID" value="NEU77045.1"/>
    <property type="molecule type" value="Genomic_DNA"/>
</dbReference>
<evidence type="ECO:0000313" key="1">
    <source>
        <dbReference type="EMBL" id="NEU77045.1"/>
    </source>
</evidence>
<proteinExistence type="predicted"/>
<organism evidence="1 2">
    <name type="scientific">Hassallia byssoidea VB512170</name>
    <dbReference type="NCBI Taxonomy" id="1304833"/>
    <lineage>
        <taxon>Bacteria</taxon>
        <taxon>Bacillati</taxon>
        <taxon>Cyanobacteriota</taxon>
        <taxon>Cyanophyceae</taxon>
        <taxon>Nostocales</taxon>
        <taxon>Tolypothrichaceae</taxon>
        <taxon>Hassallia</taxon>
    </lineage>
</organism>
<comment type="caution">
    <text evidence="1">The sequence shown here is derived from an EMBL/GenBank/DDBJ whole genome shotgun (WGS) entry which is preliminary data.</text>
</comment>